<protein>
    <submittedName>
        <fullName evidence="4">Alpha/beta hydrolase fold protein</fullName>
    </submittedName>
</protein>
<dbReference type="InterPro" id="IPR051601">
    <property type="entry name" value="Serine_prot/Carboxylest_S33"/>
</dbReference>
<dbReference type="GO" id="GO:0006508">
    <property type="term" value="P:proteolysis"/>
    <property type="evidence" value="ECO:0007669"/>
    <property type="project" value="InterPro"/>
</dbReference>
<dbReference type="RefSeq" id="WP_013928477.1">
    <property type="nucleotide sequence ID" value="NC_015703.1"/>
</dbReference>
<keyword evidence="5" id="KW-1185">Reference proteome</keyword>
<feature type="domain" description="Serine aminopeptidase S33" evidence="3">
    <location>
        <begin position="82"/>
        <end position="330"/>
    </location>
</feature>
<dbReference type="PANTHER" id="PTHR43248">
    <property type="entry name" value="2-SUCCINYL-6-HYDROXY-2,4-CYCLOHEXADIENE-1-CARBOXYLATE SYNTHASE"/>
    <property type="match status" value="1"/>
</dbReference>
<name>A0A7U4E6D8_RUNSL</name>
<keyword evidence="2 4" id="KW-0378">Hydrolase</keyword>
<dbReference type="AlphaFoldDB" id="A0A7U4E6D8"/>
<reference evidence="5" key="1">
    <citation type="submission" date="2011-06" db="EMBL/GenBank/DDBJ databases">
        <title>The complete genome of chromosome of Runella slithyformis DSM 19594.</title>
        <authorList>
            <consortium name="US DOE Joint Genome Institute (JGI-PGF)"/>
            <person name="Lucas S."/>
            <person name="Han J."/>
            <person name="Lapidus A."/>
            <person name="Bruce D."/>
            <person name="Goodwin L."/>
            <person name="Pitluck S."/>
            <person name="Peters L."/>
            <person name="Kyrpides N."/>
            <person name="Mavromatis K."/>
            <person name="Ivanova N."/>
            <person name="Ovchinnikova G."/>
            <person name="Zhang X."/>
            <person name="Misra M."/>
            <person name="Detter J.C."/>
            <person name="Tapia R."/>
            <person name="Han C."/>
            <person name="Land M."/>
            <person name="Hauser L."/>
            <person name="Markowitz V."/>
            <person name="Cheng J.-F."/>
            <person name="Hugenholtz P."/>
            <person name="Woyke T."/>
            <person name="Wu D."/>
            <person name="Tindall B."/>
            <person name="Faehrich R."/>
            <person name="Brambilla E."/>
            <person name="Klenk H.-P."/>
            <person name="Eisen J.A."/>
        </authorList>
    </citation>
    <scope>NUCLEOTIDE SEQUENCE [LARGE SCALE GENOMIC DNA]</scope>
    <source>
        <strain evidence="5">ATCC 29530 / DSM 19594 / LMG 11500 / NCIMB 11436 / LSU 4</strain>
    </source>
</reference>
<dbReference type="InterPro" id="IPR022742">
    <property type="entry name" value="Hydrolase_4"/>
</dbReference>
<comment type="similarity">
    <text evidence="1">Belongs to the peptidase S33 family.</text>
</comment>
<gene>
    <name evidence="4" type="ordered locus">Runsl_2774</name>
</gene>
<dbReference type="Gene3D" id="3.40.50.1820">
    <property type="entry name" value="alpha/beta hydrolase"/>
    <property type="match status" value="1"/>
</dbReference>
<dbReference type="EMBL" id="CP002859">
    <property type="protein sequence ID" value="AEI49168.1"/>
    <property type="molecule type" value="Genomic_DNA"/>
</dbReference>
<dbReference type="Proteomes" id="UP000000493">
    <property type="component" value="Chromosome"/>
</dbReference>
<dbReference type="SUPFAM" id="SSF53474">
    <property type="entry name" value="alpha/beta-Hydrolases"/>
    <property type="match status" value="1"/>
</dbReference>
<evidence type="ECO:0000256" key="2">
    <source>
        <dbReference type="ARBA" id="ARBA00022801"/>
    </source>
</evidence>
<proteinExistence type="inferred from homology"/>
<evidence type="ECO:0000313" key="5">
    <source>
        <dbReference type="Proteomes" id="UP000000493"/>
    </source>
</evidence>
<dbReference type="PRINTS" id="PR00793">
    <property type="entry name" value="PROAMNOPTASE"/>
</dbReference>
<evidence type="ECO:0000256" key="1">
    <source>
        <dbReference type="ARBA" id="ARBA00010088"/>
    </source>
</evidence>
<dbReference type="PANTHER" id="PTHR43248:SF2">
    <property type="entry name" value="PROLYL AMINOPEPTIDASE"/>
    <property type="match status" value="1"/>
</dbReference>
<evidence type="ECO:0000313" key="4">
    <source>
        <dbReference type="EMBL" id="AEI49168.1"/>
    </source>
</evidence>
<dbReference type="InterPro" id="IPR002410">
    <property type="entry name" value="Peptidase_S33"/>
</dbReference>
<dbReference type="KEGG" id="rsi:Runsl_2774"/>
<sequence length="346" mass="38617">MIRLLSISFICLSAFWSCRQEEITFSTKTNDLFFVQNQGASMPVLVEGNTSSDVLLLVVHGGPGSDALQTMNGSWMAPLESRYGVAYWDQRNAGSTQGGANHNVLRVATFADDLKKVVTVLKHRYGANRRIFLYSHSWGGCLSAAFLTQADNQLMVNGWINLDGATDFPLVDTESKAMQLRIGTAEKAAGRRVAEWTPILDYARANDPRTSPKISERFNDNAYKAIKLIEEINKPAKERTNDLRYSPNSLMSRLVNFYSVYAGTSLAAELFNTSFSGQLPRLNLPVLALFGKYDFVVPPAVGQDLLNRISSTDKRLVILNRSGHDPYLTEPDVVNEEIIRFIEHNR</sequence>
<dbReference type="GO" id="GO:0008233">
    <property type="term" value="F:peptidase activity"/>
    <property type="evidence" value="ECO:0007669"/>
    <property type="project" value="InterPro"/>
</dbReference>
<reference evidence="4 5" key="2">
    <citation type="journal article" date="2012" name="Stand. Genomic Sci.">
        <title>Complete genome sequence of the aquatic bacterium Runella slithyformis type strain (LSU 4(T)).</title>
        <authorList>
            <person name="Copeland A."/>
            <person name="Zhang X."/>
            <person name="Misra M."/>
            <person name="Lapidus A."/>
            <person name="Nolan M."/>
            <person name="Lucas S."/>
            <person name="Deshpande S."/>
            <person name="Cheng J.F."/>
            <person name="Tapia R."/>
            <person name="Goodwin L.A."/>
            <person name="Pitluck S."/>
            <person name="Liolios K."/>
            <person name="Pagani I."/>
            <person name="Ivanova N."/>
            <person name="Mikhailova N."/>
            <person name="Pati A."/>
            <person name="Chen A."/>
            <person name="Palaniappan K."/>
            <person name="Land M."/>
            <person name="Hauser L."/>
            <person name="Pan C."/>
            <person name="Jeffries C.D."/>
            <person name="Detter J.C."/>
            <person name="Brambilla E.M."/>
            <person name="Rohde M."/>
            <person name="Djao O.D."/>
            <person name="Goker M."/>
            <person name="Sikorski J."/>
            <person name="Tindall B.J."/>
            <person name="Woyke T."/>
            <person name="Bristow J."/>
            <person name="Eisen J.A."/>
            <person name="Markowitz V."/>
            <person name="Hugenholtz P."/>
            <person name="Kyrpides N.C."/>
            <person name="Klenk H.P."/>
            <person name="Mavromatis K."/>
        </authorList>
    </citation>
    <scope>NUCLEOTIDE SEQUENCE [LARGE SCALE GENOMIC DNA]</scope>
    <source>
        <strain evidence="5">ATCC 29530 / DSM 19594 / LMG 11500 / NCIMB 11436 / LSU 4</strain>
    </source>
</reference>
<dbReference type="InterPro" id="IPR029058">
    <property type="entry name" value="AB_hydrolase_fold"/>
</dbReference>
<evidence type="ECO:0000259" key="3">
    <source>
        <dbReference type="Pfam" id="PF12146"/>
    </source>
</evidence>
<organism evidence="4 5">
    <name type="scientific">Runella slithyformis (strain ATCC 29530 / DSM 19594 / LMG 11500 / NCIMB 11436 / LSU 4)</name>
    <dbReference type="NCBI Taxonomy" id="761193"/>
    <lineage>
        <taxon>Bacteria</taxon>
        <taxon>Pseudomonadati</taxon>
        <taxon>Bacteroidota</taxon>
        <taxon>Cytophagia</taxon>
        <taxon>Cytophagales</taxon>
        <taxon>Spirosomataceae</taxon>
        <taxon>Runella</taxon>
    </lineage>
</organism>
<accession>A0A7U4E6D8</accession>
<dbReference type="Pfam" id="PF12146">
    <property type="entry name" value="Hydrolase_4"/>
    <property type="match status" value="1"/>
</dbReference>